<dbReference type="EMBL" id="JARYZI010000004">
    <property type="protein sequence ID" value="MDH8678154.1"/>
    <property type="molecule type" value="Genomic_DNA"/>
</dbReference>
<dbReference type="RefSeq" id="WP_281093982.1">
    <property type="nucleotide sequence ID" value="NZ_JARYZI010000004.1"/>
</dbReference>
<accession>A0ABT6NCL9</accession>
<evidence type="ECO:0000256" key="1">
    <source>
        <dbReference type="SAM" id="Phobius"/>
    </source>
</evidence>
<keyword evidence="1" id="KW-1133">Transmembrane helix</keyword>
<feature type="transmembrane region" description="Helical" evidence="1">
    <location>
        <begin position="14"/>
        <end position="33"/>
    </location>
</feature>
<gene>
    <name evidence="2" type="ORF">QE109_08340</name>
</gene>
<sequence>MNFKEKNKQINKEALITVGLYIIFFIWWFAFAYGLGLKDVSQYSYILGFPAWFFYSCILGYVFISVLLAFVVKKHFKDIPFEDEASDEEEHHE</sequence>
<dbReference type="PANTHER" id="PTHR39174:SF1">
    <property type="entry name" value="INNER MEMBRANE PROTEIN"/>
    <property type="match status" value="1"/>
</dbReference>
<keyword evidence="1" id="KW-0812">Transmembrane</keyword>
<dbReference type="Proteomes" id="UP001158045">
    <property type="component" value="Unassembled WGS sequence"/>
</dbReference>
<dbReference type="Pfam" id="PF06196">
    <property type="entry name" value="DUF997"/>
    <property type="match status" value="1"/>
</dbReference>
<keyword evidence="3" id="KW-1185">Reference proteome</keyword>
<proteinExistence type="predicted"/>
<keyword evidence="1" id="KW-0472">Membrane</keyword>
<dbReference type="PANTHER" id="PTHR39174">
    <property type="entry name" value="INNER MEMBRANE PROTEIN-RELATED"/>
    <property type="match status" value="1"/>
</dbReference>
<comment type="caution">
    <text evidence="2">The sequence shown here is derived from an EMBL/GenBank/DDBJ whole genome shotgun (WGS) entry which is preliminary data.</text>
</comment>
<dbReference type="InterPro" id="IPR010398">
    <property type="entry name" value="DUF997"/>
</dbReference>
<feature type="transmembrane region" description="Helical" evidence="1">
    <location>
        <begin position="53"/>
        <end position="72"/>
    </location>
</feature>
<protein>
    <submittedName>
        <fullName evidence="2">YhdT family protein</fullName>
    </submittedName>
</protein>
<evidence type="ECO:0000313" key="3">
    <source>
        <dbReference type="Proteomes" id="UP001158045"/>
    </source>
</evidence>
<organism evidence="2 3">
    <name type="scientific">Fusibacter bizertensis</name>
    <dbReference type="NCBI Taxonomy" id="1488331"/>
    <lineage>
        <taxon>Bacteria</taxon>
        <taxon>Bacillati</taxon>
        <taxon>Bacillota</taxon>
        <taxon>Clostridia</taxon>
        <taxon>Eubacteriales</taxon>
        <taxon>Eubacteriales Family XII. Incertae Sedis</taxon>
        <taxon>Fusibacter</taxon>
    </lineage>
</organism>
<reference evidence="2 3" key="1">
    <citation type="submission" date="2023-04" db="EMBL/GenBank/DDBJ databases">
        <title>Fusibacter bizertensis strain WBS, isolated from littoral bottom sediments of the Arctic seas - biochemical and genomic analysis.</title>
        <authorList>
            <person name="Brioukhanov A.L."/>
        </authorList>
    </citation>
    <scope>NUCLEOTIDE SEQUENCE [LARGE SCALE GENOMIC DNA]</scope>
    <source>
        <strain evidence="2 3">WBS</strain>
    </source>
</reference>
<evidence type="ECO:0000313" key="2">
    <source>
        <dbReference type="EMBL" id="MDH8678154.1"/>
    </source>
</evidence>
<name>A0ABT6NCL9_9FIRM</name>